<dbReference type="Proteomes" id="UP000199008">
    <property type="component" value="Unassembled WGS sequence"/>
</dbReference>
<dbReference type="EMBL" id="FNFY01000022">
    <property type="protein sequence ID" value="SDL10816.1"/>
    <property type="molecule type" value="Genomic_DNA"/>
</dbReference>
<dbReference type="STRING" id="576118.SAMN05216216_12229"/>
<keyword evidence="3" id="KW-1185">Reference proteome</keyword>
<protein>
    <submittedName>
        <fullName evidence="2">Uncharacterized protein</fullName>
    </submittedName>
</protein>
<feature type="region of interest" description="Disordered" evidence="1">
    <location>
        <begin position="35"/>
        <end position="55"/>
    </location>
</feature>
<gene>
    <name evidence="2" type="ORF">SAMN05216216_12229</name>
</gene>
<dbReference type="AlphaFoldDB" id="A0A1G9HDB4"/>
<proteinExistence type="predicted"/>
<evidence type="ECO:0000256" key="1">
    <source>
        <dbReference type="SAM" id="MobiDB-lite"/>
    </source>
</evidence>
<organism evidence="2 3">
    <name type="scientific">Lacicoccus qingdaonensis</name>
    <dbReference type="NCBI Taxonomy" id="576118"/>
    <lineage>
        <taxon>Bacteria</taxon>
        <taxon>Bacillati</taxon>
        <taxon>Bacillota</taxon>
        <taxon>Bacilli</taxon>
        <taxon>Bacillales</taxon>
        <taxon>Salinicoccaceae</taxon>
        <taxon>Lacicoccus</taxon>
    </lineage>
</organism>
<accession>A0A1G9HDB4</accession>
<dbReference type="RefSeq" id="WP_176754137.1">
    <property type="nucleotide sequence ID" value="NZ_FNFY01000022.1"/>
</dbReference>
<evidence type="ECO:0000313" key="3">
    <source>
        <dbReference type="Proteomes" id="UP000199008"/>
    </source>
</evidence>
<name>A0A1G9HDB4_9BACL</name>
<evidence type="ECO:0000313" key="2">
    <source>
        <dbReference type="EMBL" id="SDL10816.1"/>
    </source>
</evidence>
<sequence>MVSASFKESENDIVNRQRDILKASKKRSEALYKKAEELGFSERKKPSDNQKKNGK</sequence>
<reference evidence="3" key="1">
    <citation type="submission" date="2016-10" db="EMBL/GenBank/DDBJ databases">
        <authorList>
            <person name="Varghese N."/>
            <person name="Submissions S."/>
        </authorList>
    </citation>
    <scope>NUCLEOTIDE SEQUENCE [LARGE SCALE GENOMIC DNA]</scope>
    <source>
        <strain evidence="3">CGMCC 1.8895</strain>
    </source>
</reference>